<feature type="domain" description="CCHC-type" evidence="4">
    <location>
        <begin position="74"/>
        <end position="90"/>
    </location>
</feature>
<dbReference type="PANTHER" id="PTHR11439">
    <property type="entry name" value="GAG-POL-RELATED RETROTRANSPOSON"/>
    <property type="match status" value="1"/>
</dbReference>
<evidence type="ECO:0000313" key="5">
    <source>
        <dbReference type="EMBL" id="KAA0058069.1"/>
    </source>
</evidence>
<dbReference type="SMART" id="SM00343">
    <property type="entry name" value="ZnF_C2HC"/>
    <property type="match status" value="2"/>
</dbReference>
<evidence type="ECO:0000256" key="1">
    <source>
        <dbReference type="ARBA" id="ARBA00022750"/>
    </source>
</evidence>
<dbReference type="InterPro" id="IPR013103">
    <property type="entry name" value="RVT_2"/>
</dbReference>
<dbReference type="Proteomes" id="UP000321393">
    <property type="component" value="Unassembled WGS sequence"/>
</dbReference>
<evidence type="ECO:0000313" key="6">
    <source>
        <dbReference type="Proteomes" id="UP000321393"/>
    </source>
</evidence>
<dbReference type="GO" id="GO:0008270">
    <property type="term" value="F:zinc ion binding"/>
    <property type="evidence" value="ECO:0007669"/>
    <property type="project" value="InterPro"/>
</dbReference>
<feature type="transmembrane region" description="Helical" evidence="3">
    <location>
        <begin position="760"/>
        <end position="783"/>
    </location>
</feature>
<dbReference type="GO" id="GO:0004190">
    <property type="term" value="F:aspartic-type endopeptidase activity"/>
    <property type="evidence" value="ECO:0007669"/>
    <property type="project" value="UniProtKB-KW"/>
</dbReference>
<keyword evidence="3" id="KW-1133">Transmembrane helix</keyword>
<dbReference type="STRING" id="1194695.A0A5A7UX31"/>
<keyword evidence="1" id="KW-0645">Protease</keyword>
<keyword evidence="1" id="KW-0064">Aspartyl protease</keyword>
<dbReference type="Pfam" id="PF22936">
    <property type="entry name" value="Pol_BBD"/>
    <property type="match status" value="1"/>
</dbReference>
<comment type="caution">
    <text evidence="5">The sequence shown here is derived from an EMBL/GenBank/DDBJ whole genome shotgun (WGS) entry which is preliminary data.</text>
</comment>
<dbReference type="InterPro" id="IPR001878">
    <property type="entry name" value="Znf_CCHC"/>
</dbReference>
<dbReference type="InterPro" id="IPR043502">
    <property type="entry name" value="DNA/RNA_pol_sf"/>
</dbReference>
<evidence type="ECO:0000256" key="3">
    <source>
        <dbReference type="SAM" id="Phobius"/>
    </source>
</evidence>
<dbReference type="SUPFAM" id="SSF57756">
    <property type="entry name" value="Retrovirus zinc finger-like domains"/>
    <property type="match status" value="1"/>
</dbReference>
<feature type="transmembrane region" description="Helical" evidence="3">
    <location>
        <begin position="348"/>
        <end position="371"/>
    </location>
</feature>
<keyword evidence="1" id="KW-0378">Hydrolase</keyword>
<keyword evidence="3" id="KW-0812">Transmembrane</keyword>
<protein>
    <submittedName>
        <fullName evidence="5">Retrovirus-related Pol polyprotein from transposon TNT 1-94</fullName>
    </submittedName>
</protein>
<feature type="region of interest" description="Disordered" evidence="2">
    <location>
        <begin position="445"/>
        <end position="465"/>
    </location>
</feature>
<feature type="domain" description="CCHC-type" evidence="4">
    <location>
        <begin position="56"/>
        <end position="72"/>
    </location>
</feature>
<dbReference type="Pfam" id="PF07727">
    <property type="entry name" value="RVT_2"/>
    <property type="match status" value="2"/>
</dbReference>
<evidence type="ECO:0000259" key="4">
    <source>
        <dbReference type="SMART" id="SM00343"/>
    </source>
</evidence>
<evidence type="ECO:0000256" key="2">
    <source>
        <dbReference type="SAM" id="MobiDB-lite"/>
    </source>
</evidence>
<dbReference type="Gene3D" id="4.10.60.10">
    <property type="entry name" value="Zinc finger, CCHC-type"/>
    <property type="match status" value="1"/>
</dbReference>
<keyword evidence="3" id="KW-0472">Membrane</keyword>
<reference evidence="5 6" key="1">
    <citation type="submission" date="2019-08" db="EMBL/GenBank/DDBJ databases">
        <title>Draft genome sequences of two oriental melons (Cucumis melo L. var makuwa).</title>
        <authorList>
            <person name="Kwon S.-Y."/>
        </authorList>
    </citation>
    <scope>NUCLEOTIDE SEQUENCE [LARGE SCALE GENOMIC DNA]</scope>
    <source>
        <strain evidence="6">cv. SW 3</strain>
        <tissue evidence="5">Leaf</tissue>
    </source>
</reference>
<sequence length="787" mass="87485">MNLLELPYYTAAPCPHWVSLSKKYYLKKKRLCINLSKHFDVVLASTYSPPGASSTFCKNCKFTGHKFINCPKIECRYCHKPDHILDNCPIKPPRPRSYSTRAKNFTKSSNSSVAAVAPDNSTTPQFQISDLQSLLNQLISSSSSALAVSPGNRWLLDYGCCNHMTSNYSLMNTPSPTKSLPHIYAGDDNCMNITHMGTINTPSLNLPHTYCVPNLTFNLVSVGQLCDLGLTVSFSSNGCQVQDPQTGQTIGTSRKVGRLFELLSLQTPLFYLFSPNKALLFSALAPTLLNKMDVPSANIATFLTEFVPFFFLPHVLRNFGVKQLLHPSILSIVFLPPSFKTSLHSKDYMVLLLTIPTLKSLVVLVLFFCILMNTLKLNLVPASAIFLAMAHNIKHTMFSRLSSFHASFSSSQSFFTDTSIDLFPLSESTPDNELAQSVSTSVTLDQSSISDGNPDPPSDTPPRCSTQALEKTHTWDYVDLPPGKRPIGCKWIYKIKTHSDGTIERYKARLVAKGYSQEYGIDYEETFALVARMTSLYEATSWYFFSSSQGVPLASRTIWSQTGFTSLVATFSSTITQLGFTSSPHDTALFTRHAPQGIVLLLLYVDDMIINSNDPQAISDLQHYLGQHFEMKDLGSLNYFLGLVVFRRSDGYLLSQAKYASDLLARSGITDSNTASTPLDPNVHLTHYDGVPLEDVSLYRQLVGSLIYLTVTRPDIAYVVHIVSQFMAAPRPSTLLSYYVSFAMSRELWDMDFSFLLNPLLYYLAIPMQIGLGIPLISFLQLVTAST</sequence>
<name>A0A5A7UX31_CUCMM</name>
<dbReference type="InterPro" id="IPR036875">
    <property type="entry name" value="Znf_CCHC_sf"/>
</dbReference>
<dbReference type="GO" id="GO:0003676">
    <property type="term" value="F:nucleic acid binding"/>
    <property type="evidence" value="ECO:0007669"/>
    <property type="project" value="InterPro"/>
</dbReference>
<dbReference type="SUPFAM" id="SSF56672">
    <property type="entry name" value="DNA/RNA polymerases"/>
    <property type="match status" value="1"/>
</dbReference>
<dbReference type="InterPro" id="IPR054722">
    <property type="entry name" value="PolX-like_BBD"/>
</dbReference>
<dbReference type="AlphaFoldDB" id="A0A5A7UX31"/>
<gene>
    <name evidence="5" type="ORF">E6C27_scaffold274G003750</name>
</gene>
<dbReference type="EMBL" id="SSTE01006842">
    <property type="protein sequence ID" value="KAA0058069.1"/>
    <property type="molecule type" value="Genomic_DNA"/>
</dbReference>
<organism evidence="5 6">
    <name type="scientific">Cucumis melo var. makuwa</name>
    <name type="common">Oriental melon</name>
    <dbReference type="NCBI Taxonomy" id="1194695"/>
    <lineage>
        <taxon>Eukaryota</taxon>
        <taxon>Viridiplantae</taxon>
        <taxon>Streptophyta</taxon>
        <taxon>Embryophyta</taxon>
        <taxon>Tracheophyta</taxon>
        <taxon>Spermatophyta</taxon>
        <taxon>Magnoliopsida</taxon>
        <taxon>eudicotyledons</taxon>
        <taxon>Gunneridae</taxon>
        <taxon>Pentapetalae</taxon>
        <taxon>rosids</taxon>
        <taxon>fabids</taxon>
        <taxon>Cucurbitales</taxon>
        <taxon>Cucurbitaceae</taxon>
        <taxon>Benincaseae</taxon>
        <taxon>Cucumis</taxon>
    </lineage>
</organism>
<dbReference type="OrthoDB" id="414945at2759"/>
<dbReference type="PANTHER" id="PTHR11439:SF461">
    <property type="entry name" value="OS10G0432200 PROTEIN"/>
    <property type="match status" value="1"/>
</dbReference>
<accession>A0A5A7UX31</accession>
<proteinExistence type="predicted"/>